<dbReference type="PANTHER" id="PTHR20855:SF129">
    <property type="entry name" value="HEMOLYSIN-3 HOMOLOG"/>
    <property type="match status" value="1"/>
</dbReference>
<feature type="transmembrane region" description="Helical" evidence="6">
    <location>
        <begin position="184"/>
        <end position="203"/>
    </location>
</feature>
<dbReference type="InterPro" id="IPR004254">
    <property type="entry name" value="AdipoR/HlyIII-related"/>
</dbReference>
<evidence type="ECO:0000313" key="8">
    <source>
        <dbReference type="Proteomes" id="UP000016649"/>
    </source>
</evidence>
<name>A0ABN0NWE1_TRELE</name>
<feature type="transmembrane region" description="Helical" evidence="6">
    <location>
        <begin position="119"/>
        <end position="139"/>
    </location>
</feature>
<dbReference type="InterPro" id="IPR005744">
    <property type="entry name" value="Hy-lIII"/>
</dbReference>
<dbReference type="PANTHER" id="PTHR20855">
    <property type="entry name" value="ADIPOR/PROGESTIN RECEPTOR-RELATED"/>
    <property type="match status" value="1"/>
</dbReference>
<evidence type="ECO:0000313" key="7">
    <source>
        <dbReference type="EMBL" id="ERJ91662.1"/>
    </source>
</evidence>
<evidence type="ECO:0000256" key="6">
    <source>
        <dbReference type="SAM" id="Phobius"/>
    </source>
</evidence>
<feature type="transmembrane region" description="Helical" evidence="6">
    <location>
        <begin position="160"/>
        <end position="178"/>
    </location>
</feature>
<feature type="transmembrane region" description="Helical" evidence="6">
    <location>
        <begin position="233"/>
        <end position="255"/>
    </location>
</feature>
<comment type="similarity">
    <text evidence="2">Belongs to the UPF0073 (Hly-III) family.</text>
</comment>
<protein>
    <submittedName>
        <fullName evidence="7">Channel protein, hemolysin III family</fullName>
    </submittedName>
</protein>
<dbReference type="Proteomes" id="UP000016649">
    <property type="component" value="Unassembled WGS sequence"/>
</dbReference>
<keyword evidence="3 6" id="KW-0812">Transmembrane</keyword>
<evidence type="ECO:0000256" key="2">
    <source>
        <dbReference type="ARBA" id="ARBA00008488"/>
    </source>
</evidence>
<comment type="subcellular location">
    <subcellularLocation>
        <location evidence="1">Endomembrane system</location>
        <topology evidence="1">Multi-pass membrane protein</topology>
    </subcellularLocation>
</comment>
<feature type="transmembrane region" description="Helical" evidence="6">
    <location>
        <begin position="267"/>
        <end position="285"/>
    </location>
</feature>
<organism evidence="7 8">
    <name type="scientific">Treponema lecithinolyticum ATCC 700332</name>
    <dbReference type="NCBI Taxonomy" id="1321815"/>
    <lineage>
        <taxon>Bacteria</taxon>
        <taxon>Pseudomonadati</taxon>
        <taxon>Spirochaetota</taxon>
        <taxon>Spirochaetia</taxon>
        <taxon>Spirochaetales</taxon>
        <taxon>Treponemataceae</taxon>
        <taxon>Treponema</taxon>
    </lineage>
</organism>
<keyword evidence="4 6" id="KW-1133">Transmembrane helix</keyword>
<comment type="caution">
    <text evidence="7">The sequence shown here is derived from an EMBL/GenBank/DDBJ whole genome shotgun (WGS) entry which is preliminary data.</text>
</comment>
<sequence length="287" mass="32653">MQDIQTNKQSNEEIREKAARKIYDIKQKAKQDIEEVKYNMHLELLVGNPRAIDRACKRENRRRYREAKREEYRNRTKRYSLGEEIFNSITHGIGAGLAIAALVLLIVKAALYAPHSLKAYYVTSWTLFGSSLVILYLMSTLYHALTPARAKSVFSVFDHASIYVLIAGTYTPFCLASLNGVLGWTLFGIIWALAITGVTLYSVFASKLRAASVITYILMGWLVVFAFKPMYRVLPPVSIVFLISGGIAYTAGTMFYAMKNRKWMHSIWHLFVMAGSVLHFFSVYFSI</sequence>
<accession>A0ABN0NWE1</accession>
<gene>
    <name evidence="7" type="ORF">HMPREF9193_02117</name>
</gene>
<dbReference type="Pfam" id="PF03006">
    <property type="entry name" value="HlyIII"/>
    <property type="match status" value="1"/>
</dbReference>
<keyword evidence="5 6" id="KW-0472">Membrane</keyword>
<evidence type="ECO:0000256" key="5">
    <source>
        <dbReference type="ARBA" id="ARBA00023136"/>
    </source>
</evidence>
<evidence type="ECO:0000256" key="1">
    <source>
        <dbReference type="ARBA" id="ARBA00004127"/>
    </source>
</evidence>
<dbReference type="NCBIfam" id="TIGR01065">
    <property type="entry name" value="hlyIII"/>
    <property type="match status" value="1"/>
</dbReference>
<feature type="transmembrane region" description="Helical" evidence="6">
    <location>
        <begin position="210"/>
        <end position="227"/>
    </location>
</feature>
<evidence type="ECO:0000256" key="3">
    <source>
        <dbReference type="ARBA" id="ARBA00022692"/>
    </source>
</evidence>
<dbReference type="RefSeq" id="WP_021686288.1">
    <property type="nucleotide sequence ID" value="NZ_KI260554.1"/>
</dbReference>
<dbReference type="EMBL" id="AWVH01000044">
    <property type="protein sequence ID" value="ERJ91662.1"/>
    <property type="molecule type" value="Genomic_DNA"/>
</dbReference>
<keyword evidence="8" id="KW-1185">Reference proteome</keyword>
<proteinExistence type="inferred from homology"/>
<feature type="transmembrane region" description="Helical" evidence="6">
    <location>
        <begin position="85"/>
        <end position="107"/>
    </location>
</feature>
<evidence type="ECO:0000256" key="4">
    <source>
        <dbReference type="ARBA" id="ARBA00022989"/>
    </source>
</evidence>
<reference evidence="7 8" key="1">
    <citation type="submission" date="2013-08" db="EMBL/GenBank/DDBJ databases">
        <authorList>
            <person name="Weinstock G."/>
            <person name="Sodergren E."/>
            <person name="Wylie T."/>
            <person name="Fulton L."/>
            <person name="Fulton R."/>
            <person name="Fronick C."/>
            <person name="O'Laughlin M."/>
            <person name="Godfrey J."/>
            <person name="Miner T."/>
            <person name="Herter B."/>
            <person name="Appelbaum E."/>
            <person name="Cordes M."/>
            <person name="Lek S."/>
            <person name="Wollam A."/>
            <person name="Pepin K.H."/>
            <person name="Palsikar V.B."/>
            <person name="Mitreva M."/>
            <person name="Wilson R.K."/>
        </authorList>
    </citation>
    <scope>NUCLEOTIDE SEQUENCE [LARGE SCALE GENOMIC DNA]</scope>
    <source>
        <strain evidence="7 8">ATCC 700332</strain>
    </source>
</reference>